<proteinExistence type="predicted"/>
<dbReference type="SUPFAM" id="SSF160246">
    <property type="entry name" value="EspE N-terminal domain-like"/>
    <property type="match status" value="2"/>
</dbReference>
<reference evidence="2 3" key="1">
    <citation type="journal article" date="2018" name="Sci. Rep.">
        <title>A novel species of the marine cyanobacterium Acaryochloris with a unique pigment content and lifestyle.</title>
        <authorList>
            <person name="Partensky F."/>
            <person name="Six C."/>
            <person name="Ratin M."/>
            <person name="Garczarek L."/>
            <person name="Vaulot D."/>
            <person name="Probert I."/>
            <person name="Calteau A."/>
            <person name="Gourvil P."/>
            <person name="Marie D."/>
            <person name="Grebert T."/>
            <person name="Bouchier C."/>
            <person name="Le Panse S."/>
            <person name="Gachenot M."/>
            <person name="Rodriguez F."/>
            <person name="Garrido J.L."/>
        </authorList>
    </citation>
    <scope>NUCLEOTIDE SEQUENCE [LARGE SCALE GENOMIC DNA]</scope>
    <source>
        <strain evidence="2 3">RCC1774</strain>
    </source>
</reference>
<feature type="region of interest" description="Disordered" evidence="1">
    <location>
        <begin position="485"/>
        <end position="539"/>
    </location>
</feature>
<gene>
    <name evidence="2" type="ORF">C1752_01527</name>
</gene>
<dbReference type="AlphaFoldDB" id="A0A2W1JKG5"/>
<evidence type="ECO:0000313" key="2">
    <source>
        <dbReference type="EMBL" id="PZD73706.1"/>
    </source>
</evidence>
<dbReference type="RefSeq" id="WP_110985507.1">
    <property type="nucleotide sequence ID" value="NZ_CAWNWM010000004.1"/>
</dbReference>
<sequence length="705" mass="78826">MSKTATVSDQRLGAVLQQAGLVSARQVEIALKEQQHFKLRIGELLALRGWLRQESADFFAEEWPRIQQQPPQQPIGQYLKQAGLLDEAQIRSALDAQRQTQLKFGTLIVANGWVQHRTLQFFLKYLKQNRSSPTPETMRGTTQVSEALKAQILENEADNPFSLLLLYQRIMQQGSVKVDRSPEQAELLRLGLVVAEQNRLKVTEGLAPSLADQEWIAQSLEQLHPYDAIRLKLFNLREHAEHPYQLLAAVLDWTGNQPELTQKLCQKIQASDLFIQSGEEAAQVAALVQTHVVNDWESSIAAQHLKGICDRIRTYSLKHLQLYERIVKRHEIPATGSAEEQELLFLGLIAKKEETLTVANRIYRLIFSHHWVTEEISRRTTMDDQVLPANPEPRTQRSQTTQASQVPSAEEVVSYLLDVELDPLPLTIDVPAEVMPERAPQPVAAEAVASSPTVAKTRSVAPWLVLCAIGGTAVAIGTQLWRPTLQPSPVASSSSESPETLASPNAPQSQRERVDPAPAIEEPPTPTTPEPSANEGTADRAERFDQEVQATATEAPKASPVSVVSTSDPSVEVPIFVTGSTQRELLETLGPPTKNWRGYYPNSKALIYKGIVPDRVDLGYLVSKKTGELRQTEIAFAQSIELETIQRTLRRLLGGELPDSVQNQLKEVYRRQADQYFFLLGTQEGEIHRDKNGWIYIGIWDADFH</sequence>
<dbReference type="EMBL" id="PQWO01000004">
    <property type="protein sequence ID" value="PZD73706.1"/>
    <property type="molecule type" value="Genomic_DNA"/>
</dbReference>
<keyword evidence="3" id="KW-1185">Reference proteome</keyword>
<evidence type="ECO:0000313" key="3">
    <source>
        <dbReference type="Proteomes" id="UP000248857"/>
    </source>
</evidence>
<protein>
    <submittedName>
        <fullName evidence="2">Uncharacterized protein</fullName>
    </submittedName>
</protein>
<dbReference type="OrthoDB" id="568586at2"/>
<evidence type="ECO:0000256" key="1">
    <source>
        <dbReference type="SAM" id="MobiDB-lite"/>
    </source>
</evidence>
<name>A0A2W1JKG5_9CYAN</name>
<dbReference type="InterPro" id="IPR037257">
    <property type="entry name" value="T2SS_E_N_sf"/>
</dbReference>
<dbReference type="Proteomes" id="UP000248857">
    <property type="component" value="Unassembled WGS sequence"/>
</dbReference>
<comment type="caution">
    <text evidence="2">The sequence shown here is derived from an EMBL/GenBank/DDBJ whole genome shotgun (WGS) entry which is preliminary data.</text>
</comment>
<organism evidence="2 3">
    <name type="scientific">Acaryochloris thomasi RCC1774</name>
    <dbReference type="NCBI Taxonomy" id="1764569"/>
    <lineage>
        <taxon>Bacteria</taxon>
        <taxon>Bacillati</taxon>
        <taxon>Cyanobacteriota</taxon>
        <taxon>Cyanophyceae</taxon>
        <taxon>Acaryochloridales</taxon>
        <taxon>Acaryochloridaceae</taxon>
        <taxon>Acaryochloris</taxon>
        <taxon>Acaryochloris thomasi</taxon>
    </lineage>
</organism>
<feature type="region of interest" description="Disordered" evidence="1">
    <location>
        <begin position="383"/>
        <end position="407"/>
    </location>
</feature>
<feature type="compositionally biased region" description="Low complexity" evidence="1">
    <location>
        <begin position="396"/>
        <end position="405"/>
    </location>
</feature>
<accession>A0A2W1JKG5</accession>
<feature type="compositionally biased region" description="Low complexity" evidence="1">
    <location>
        <begin position="485"/>
        <end position="504"/>
    </location>
</feature>